<evidence type="ECO:0000259" key="2">
    <source>
        <dbReference type="Pfam" id="PF00388"/>
    </source>
</evidence>
<organism evidence="3 4">
    <name type="scientific">Beta vulgaris subsp. vulgaris</name>
    <name type="common">Beet</name>
    <dbReference type="NCBI Taxonomy" id="3555"/>
    <lineage>
        <taxon>Eukaryota</taxon>
        <taxon>Viridiplantae</taxon>
        <taxon>Streptophyta</taxon>
        <taxon>Embryophyta</taxon>
        <taxon>Tracheophyta</taxon>
        <taxon>Spermatophyta</taxon>
        <taxon>Magnoliopsida</taxon>
        <taxon>eudicotyledons</taxon>
        <taxon>Gunneridae</taxon>
        <taxon>Pentapetalae</taxon>
        <taxon>Caryophyllales</taxon>
        <taxon>Chenopodiaceae</taxon>
        <taxon>Betoideae</taxon>
        <taxon>Beta</taxon>
    </lineage>
</organism>
<evidence type="ECO:0000313" key="4">
    <source>
        <dbReference type="Proteomes" id="UP000035740"/>
    </source>
</evidence>
<dbReference type="GO" id="GO:0004435">
    <property type="term" value="F:phosphatidylinositol-4,5-bisphosphate phospholipase C activity"/>
    <property type="evidence" value="ECO:0007669"/>
    <property type="project" value="TreeGrafter"/>
</dbReference>
<dbReference type="OrthoDB" id="269822at2759"/>
<evidence type="ECO:0000313" key="3">
    <source>
        <dbReference type="EMBL" id="KMS94704.1"/>
    </source>
</evidence>
<protein>
    <recommendedName>
        <fullName evidence="2">Phosphatidylinositol-specific phospholipase C X domain-containing protein</fullName>
    </recommendedName>
</protein>
<dbReference type="AlphaFoldDB" id="A0A0J8B122"/>
<dbReference type="PANTHER" id="PTHR10336">
    <property type="entry name" value="PHOSPHOINOSITIDE-SPECIFIC PHOSPHOLIPASE C FAMILY PROTEIN"/>
    <property type="match status" value="1"/>
</dbReference>
<dbReference type="EMBL" id="KQ091116">
    <property type="protein sequence ID" value="KMS94704.1"/>
    <property type="molecule type" value="Genomic_DNA"/>
</dbReference>
<proteinExistence type="predicted"/>
<comment type="subcellular location">
    <subcellularLocation>
        <location evidence="1">Cell membrane</location>
        <topology evidence="1">Peripheral membrane protein</topology>
    </subcellularLocation>
</comment>
<keyword evidence="4" id="KW-1185">Reference proteome</keyword>
<dbReference type="InterPro" id="IPR000909">
    <property type="entry name" value="PLipase_C_PInositol-sp_X_dom"/>
</dbReference>
<dbReference type="Pfam" id="PF00388">
    <property type="entry name" value="PI-PLC-X"/>
    <property type="match status" value="1"/>
</dbReference>
<dbReference type="GO" id="GO:0048015">
    <property type="term" value="P:phosphatidylinositol-mediated signaling"/>
    <property type="evidence" value="ECO:0007669"/>
    <property type="project" value="TreeGrafter"/>
</dbReference>
<dbReference type="SUPFAM" id="SSF51695">
    <property type="entry name" value="PLC-like phosphodiesterases"/>
    <property type="match status" value="1"/>
</dbReference>
<gene>
    <name evidence="3" type="ORF">BVRB_016080</name>
</gene>
<dbReference type="GO" id="GO:0005886">
    <property type="term" value="C:plasma membrane"/>
    <property type="evidence" value="ECO:0007669"/>
    <property type="project" value="UniProtKB-SubCell"/>
</dbReference>
<dbReference type="PROSITE" id="PS50007">
    <property type="entry name" value="PIPLC_X_DOMAIN"/>
    <property type="match status" value="1"/>
</dbReference>
<dbReference type="Gramene" id="KMS94704">
    <property type="protein sequence ID" value="KMS94704"/>
    <property type="gene ID" value="BVRB_016080"/>
</dbReference>
<dbReference type="InterPro" id="IPR017946">
    <property type="entry name" value="PLC-like_Pdiesterase_TIM-brl"/>
</dbReference>
<name>A0A0J8B122_BETVV</name>
<dbReference type="InterPro" id="IPR001192">
    <property type="entry name" value="PI-PLC_fam"/>
</dbReference>
<reference evidence="3 4" key="1">
    <citation type="journal article" date="2014" name="Nature">
        <title>The genome of the recently domesticated crop plant sugar beet (Beta vulgaris).</title>
        <authorList>
            <person name="Dohm J.C."/>
            <person name="Minoche A.E."/>
            <person name="Holtgrawe D."/>
            <person name="Capella-Gutierrez S."/>
            <person name="Zakrzewski F."/>
            <person name="Tafer H."/>
            <person name="Rupp O."/>
            <person name="Sorensen T.R."/>
            <person name="Stracke R."/>
            <person name="Reinhardt R."/>
            <person name="Goesmann A."/>
            <person name="Kraft T."/>
            <person name="Schulz B."/>
            <person name="Stadler P.F."/>
            <person name="Schmidt T."/>
            <person name="Gabaldon T."/>
            <person name="Lehrach H."/>
            <person name="Weisshaar B."/>
            <person name="Himmelbauer H."/>
        </authorList>
    </citation>
    <scope>NUCLEOTIDE SEQUENCE [LARGE SCALE GENOMIC DNA]</scope>
    <source>
        <tissue evidence="3">Taproot</tissue>
    </source>
</reference>
<dbReference type="GO" id="GO:0051209">
    <property type="term" value="P:release of sequestered calcium ion into cytosol"/>
    <property type="evidence" value="ECO:0007669"/>
    <property type="project" value="TreeGrafter"/>
</dbReference>
<sequence>NCCHHMYPRIVASFVAYASSLRLHWASLNQLLQVAQKCQSTLADVGSEGVSSQDLQTNSNMVVTAGHQLAKSLELQSLIDLGFSKRYVQNDMTAPMQHYFIFTGHSSYLTGIQLSSDCSDVPIIVKALHRGVKVIELDIWPNSSKDDVNVLHGRL</sequence>
<accession>A0A0J8B122</accession>
<feature type="non-terminal residue" evidence="3">
    <location>
        <position position="1"/>
    </location>
</feature>
<dbReference type="Gene3D" id="3.20.20.190">
    <property type="entry name" value="Phosphatidylinositol (PI) phosphodiesterase"/>
    <property type="match status" value="1"/>
</dbReference>
<dbReference type="Proteomes" id="UP000035740">
    <property type="component" value="Unassembled WGS sequence"/>
</dbReference>
<evidence type="ECO:0000256" key="1">
    <source>
        <dbReference type="ARBA" id="ARBA00004202"/>
    </source>
</evidence>
<feature type="domain" description="Phosphatidylinositol-specific phospholipase C X" evidence="2">
    <location>
        <begin position="92"/>
        <end position="154"/>
    </location>
</feature>
<dbReference type="GO" id="GO:0006629">
    <property type="term" value="P:lipid metabolic process"/>
    <property type="evidence" value="ECO:0007669"/>
    <property type="project" value="InterPro"/>
</dbReference>
<dbReference type="PANTHER" id="PTHR10336:SF204">
    <property type="entry name" value="PHOSPHOINOSITIDE PHOSPHOLIPASE C 4-RELATED"/>
    <property type="match status" value="1"/>
</dbReference>